<reference evidence="2 3" key="1">
    <citation type="submission" date="2023-06" db="EMBL/GenBank/DDBJ databases">
        <title>Roseiconus lacunae JC819 isolated from Gulf of Mannar region, Tamil Nadu.</title>
        <authorList>
            <person name="Pk S."/>
            <person name="Ch S."/>
            <person name="Ch V.R."/>
        </authorList>
    </citation>
    <scope>NUCLEOTIDE SEQUENCE [LARGE SCALE GENOMIC DNA]</scope>
    <source>
        <strain evidence="2 3">JC819</strain>
    </source>
</reference>
<organism evidence="2 3">
    <name type="scientific">Roseiconus lacunae</name>
    <dbReference type="NCBI Taxonomy" id="2605694"/>
    <lineage>
        <taxon>Bacteria</taxon>
        <taxon>Pseudomonadati</taxon>
        <taxon>Planctomycetota</taxon>
        <taxon>Planctomycetia</taxon>
        <taxon>Pirellulales</taxon>
        <taxon>Pirellulaceae</taxon>
        <taxon>Roseiconus</taxon>
    </lineage>
</organism>
<feature type="transmembrane region" description="Helical" evidence="1">
    <location>
        <begin position="247"/>
        <end position="267"/>
    </location>
</feature>
<feature type="transmembrane region" description="Helical" evidence="1">
    <location>
        <begin position="95"/>
        <end position="117"/>
    </location>
</feature>
<keyword evidence="1" id="KW-1133">Transmembrane helix</keyword>
<keyword evidence="3" id="KW-1185">Reference proteome</keyword>
<name>A0ABT7PLN7_9BACT</name>
<accession>A0ABT7PLN7</accession>
<sequence>MNENTVNDSSMNAPGGPNYLDSPACQAEMQMWQSIRDDTRRQLTKVTTLGFFYVLAALAVGGYLMQIMQQAAQYFAQISGWEWVPIDASWMTSFIWGYALFAVVAVAAYLIGQLLIWDRLPSSLYTICSWVPWVGSTMRAIALGEWCQSIYTSVLEDRPYASALSHASESIRNSSLRYWSGVIARRMEGGQSLALLITTSPIRDQPVCATSVFLAGDHSKQDSIRIWRRATVECHQLAQSRLGRTTLFVSVTCLLISVLLAGLALFLTGKYMPTMWQAFTY</sequence>
<evidence type="ECO:0000313" key="3">
    <source>
        <dbReference type="Proteomes" id="UP001239462"/>
    </source>
</evidence>
<feature type="transmembrane region" description="Helical" evidence="1">
    <location>
        <begin position="46"/>
        <end position="65"/>
    </location>
</feature>
<keyword evidence="1" id="KW-0472">Membrane</keyword>
<evidence type="ECO:0008006" key="4">
    <source>
        <dbReference type="Google" id="ProtNLM"/>
    </source>
</evidence>
<protein>
    <recommendedName>
        <fullName evidence="4">Type II secretion system protein GspF domain-containing protein</fullName>
    </recommendedName>
</protein>
<gene>
    <name evidence="2" type="ORF">QTN89_18405</name>
</gene>
<evidence type="ECO:0000256" key="1">
    <source>
        <dbReference type="SAM" id="Phobius"/>
    </source>
</evidence>
<keyword evidence="1" id="KW-0812">Transmembrane</keyword>
<evidence type="ECO:0000313" key="2">
    <source>
        <dbReference type="EMBL" id="MDM4017427.1"/>
    </source>
</evidence>
<dbReference type="RefSeq" id="WP_289164893.1">
    <property type="nucleotide sequence ID" value="NZ_JASZZN010000014.1"/>
</dbReference>
<dbReference type="EMBL" id="JASZZN010000014">
    <property type="protein sequence ID" value="MDM4017427.1"/>
    <property type="molecule type" value="Genomic_DNA"/>
</dbReference>
<proteinExistence type="predicted"/>
<comment type="caution">
    <text evidence="2">The sequence shown here is derived from an EMBL/GenBank/DDBJ whole genome shotgun (WGS) entry which is preliminary data.</text>
</comment>
<dbReference type="Proteomes" id="UP001239462">
    <property type="component" value="Unassembled WGS sequence"/>
</dbReference>